<dbReference type="EMBL" id="HBGS01045017">
    <property type="protein sequence ID" value="CAD9457149.1"/>
    <property type="molecule type" value="Transcribed_RNA"/>
</dbReference>
<proteinExistence type="predicted"/>
<accession>A0A7S2GJP4</accession>
<protein>
    <submittedName>
        <fullName evidence="1">Uncharacterized protein</fullName>
    </submittedName>
</protein>
<organism evidence="1">
    <name type="scientific">Octactis speculum</name>
    <dbReference type="NCBI Taxonomy" id="3111310"/>
    <lineage>
        <taxon>Eukaryota</taxon>
        <taxon>Sar</taxon>
        <taxon>Stramenopiles</taxon>
        <taxon>Ochrophyta</taxon>
        <taxon>Dictyochophyceae</taxon>
        <taxon>Dictyochales</taxon>
        <taxon>Dictyochaceae</taxon>
        <taxon>Octactis</taxon>
    </lineage>
</organism>
<gene>
    <name evidence="1" type="ORF">DSPE1174_LOCUS23230</name>
</gene>
<name>A0A7S2GJP4_9STRA</name>
<reference evidence="1" key="1">
    <citation type="submission" date="2021-01" db="EMBL/GenBank/DDBJ databases">
        <authorList>
            <person name="Corre E."/>
            <person name="Pelletier E."/>
            <person name="Niang G."/>
            <person name="Scheremetjew M."/>
            <person name="Finn R."/>
            <person name="Kale V."/>
            <person name="Holt S."/>
            <person name="Cochrane G."/>
            <person name="Meng A."/>
            <person name="Brown T."/>
            <person name="Cohen L."/>
        </authorList>
    </citation>
    <scope>NUCLEOTIDE SEQUENCE</scope>
    <source>
        <strain evidence="1">CCMP1381</strain>
    </source>
</reference>
<dbReference type="AlphaFoldDB" id="A0A7S2GJP4"/>
<evidence type="ECO:0000313" key="1">
    <source>
        <dbReference type="EMBL" id="CAD9457149.1"/>
    </source>
</evidence>
<sequence>MMWNDVDVYYSAPGGETTRGITTEDSELVFLESGYAHVDIGEHTVEINFVRLSPFTLQTLVEDFDINAVCAGFDIFPERQEYESAAFDDWISDRVLRPVKVQSPARLCVRMAYKSMQLECPAEYDGMDPTDGEMAGEAYPKKLAALRAADFPEPRCFRGLSLRRRTEDGVFENTGEPRVFYHFERDDSEIADAGGGRTNPSEVVAGHVTRWGDVAWLDDESLSLQDDAVWYDENGAPATCTAFSVVRAKVPHFDDRVKAASAEADVACGTWMEIGTKSDRL</sequence>